<name>A0A8W8P145_MAGGI</name>
<feature type="signal peptide" evidence="1">
    <location>
        <begin position="1"/>
        <end position="16"/>
    </location>
</feature>
<feature type="chain" id="PRO_5036487384" evidence="1">
    <location>
        <begin position="17"/>
        <end position="121"/>
    </location>
</feature>
<evidence type="ECO:0000313" key="2">
    <source>
        <dbReference type="EnsemblMetazoa" id="G9892.4:cds"/>
    </source>
</evidence>
<reference evidence="2" key="1">
    <citation type="submission" date="2022-08" db="UniProtKB">
        <authorList>
            <consortium name="EnsemblMetazoa"/>
        </authorList>
    </citation>
    <scope>IDENTIFICATION</scope>
    <source>
        <strain evidence="2">05x7-T-G4-1.051#20</strain>
    </source>
</reference>
<accession>A0A8W8P145</accession>
<keyword evidence="3" id="KW-1185">Reference proteome</keyword>
<evidence type="ECO:0000256" key="1">
    <source>
        <dbReference type="SAM" id="SignalP"/>
    </source>
</evidence>
<organism evidence="2 3">
    <name type="scientific">Magallana gigas</name>
    <name type="common">Pacific oyster</name>
    <name type="synonym">Crassostrea gigas</name>
    <dbReference type="NCBI Taxonomy" id="29159"/>
    <lineage>
        <taxon>Eukaryota</taxon>
        <taxon>Metazoa</taxon>
        <taxon>Spiralia</taxon>
        <taxon>Lophotrochozoa</taxon>
        <taxon>Mollusca</taxon>
        <taxon>Bivalvia</taxon>
        <taxon>Autobranchia</taxon>
        <taxon>Pteriomorphia</taxon>
        <taxon>Ostreida</taxon>
        <taxon>Ostreoidea</taxon>
        <taxon>Ostreidae</taxon>
        <taxon>Magallana</taxon>
    </lineage>
</organism>
<dbReference type="EnsemblMetazoa" id="G9892.4">
    <property type="protein sequence ID" value="G9892.4:cds"/>
    <property type="gene ID" value="G9892"/>
</dbReference>
<dbReference type="AlphaFoldDB" id="A0A8W8P145"/>
<evidence type="ECO:0000313" key="3">
    <source>
        <dbReference type="Proteomes" id="UP000005408"/>
    </source>
</evidence>
<protein>
    <submittedName>
        <fullName evidence="2">Uncharacterized protein</fullName>
    </submittedName>
</protein>
<dbReference type="Proteomes" id="UP000005408">
    <property type="component" value="Unassembled WGS sequence"/>
</dbReference>
<proteinExistence type="predicted"/>
<keyword evidence="1" id="KW-0732">Signal</keyword>
<sequence>MSKMIFKMFFVLYVIGVREVACCCFGCPLVTEEIAKTCITTDPECASVPVSEGKCFNGCTITCLIECPLVTEDMAKTCITTDPECAAVPLMDDNCFNGCTIICSKLKVDERNSTTVKPAMK</sequence>